<proteinExistence type="predicted"/>
<keyword evidence="2" id="KW-1185">Reference proteome</keyword>
<protein>
    <submittedName>
        <fullName evidence="1">Uncharacterized protein</fullName>
    </submittedName>
</protein>
<name>A0AAE1D648_9GAST</name>
<dbReference type="Proteomes" id="UP001283361">
    <property type="component" value="Unassembled WGS sequence"/>
</dbReference>
<accession>A0AAE1D648</accession>
<evidence type="ECO:0000313" key="1">
    <source>
        <dbReference type="EMBL" id="KAK3758717.1"/>
    </source>
</evidence>
<dbReference type="EMBL" id="JAWDGP010005229">
    <property type="protein sequence ID" value="KAK3758717.1"/>
    <property type="molecule type" value="Genomic_DNA"/>
</dbReference>
<comment type="caution">
    <text evidence="1">The sequence shown here is derived from an EMBL/GenBank/DDBJ whole genome shotgun (WGS) entry which is preliminary data.</text>
</comment>
<organism evidence="1 2">
    <name type="scientific">Elysia crispata</name>
    <name type="common">lettuce slug</name>
    <dbReference type="NCBI Taxonomy" id="231223"/>
    <lineage>
        <taxon>Eukaryota</taxon>
        <taxon>Metazoa</taxon>
        <taxon>Spiralia</taxon>
        <taxon>Lophotrochozoa</taxon>
        <taxon>Mollusca</taxon>
        <taxon>Gastropoda</taxon>
        <taxon>Heterobranchia</taxon>
        <taxon>Euthyneura</taxon>
        <taxon>Panpulmonata</taxon>
        <taxon>Sacoglossa</taxon>
        <taxon>Placobranchoidea</taxon>
        <taxon>Plakobranchidae</taxon>
        <taxon>Elysia</taxon>
    </lineage>
</organism>
<evidence type="ECO:0000313" key="2">
    <source>
        <dbReference type="Proteomes" id="UP001283361"/>
    </source>
</evidence>
<sequence length="85" mass="9124">MELCKQYFNGGHSIDQSNSSPGIVQELGRSLNCAGKFGEATGKCPLFWANGSPGEINLLAMALVRQSRTGQVFLLTGHSSNRPEI</sequence>
<reference evidence="1" key="1">
    <citation type="journal article" date="2023" name="G3 (Bethesda)">
        <title>A reference genome for the long-term kleptoplast-retaining sea slug Elysia crispata morphotype clarki.</title>
        <authorList>
            <person name="Eastman K.E."/>
            <person name="Pendleton A.L."/>
            <person name="Shaikh M.A."/>
            <person name="Suttiyut T."/>
            <person name="Ogas R."/>
            <person name="Tomko P."/>
            <person name="Gavelis G."/>
            <person name="Widhalm J.R."/>
            <person name="Wisecaver J.H."/>
        </authorList>
    </citation>
    <scope>NUCLEOTIDE SEQUENCE</scope>
    <source>
        <strain evidence="1">ECLA1</strain>
    </source>
</reference>
<gene>
    <name evidence="1" type="ORF">RRG08_017773</name>
</gene>
<dbReference type="AlphaFoldDB" id="A0AAE1D648"/>